<dbReference type="InterPro" id="IPR031158">
    <property type="entry name" value="GH10_AS"/>
</dbReference>
<reference evidence="8 9" key="1">
    <citation type="journal article" date="2012" name="J. Bacteriol.">
        <title>Genome Sequence of Galbibacter marinum Type Strain ck-I2-15.</title>
        <authorList>
            <person name="Lai Q."/>
            <person name="Li C."/>
            <person name="Shao Z."/>
        </authorList>
    </citation>
    <scope>NUCLEOTIDE SEQUENCE [LARGE SCALE GENOMIC DNA]</scope>
    <source>
        <strain evidence="9">ck-I2-15</strain>
    </source>
</reference>
<comment type="caution">
    <text evidence="8">The sequence shown here is derived from an EMBL/GenBank/DDBJ whole genome shotgun (WGS) entry which is preliminary data.</text>
</comment>
<feature type="active site" description="Nucleophile" evidence="5">
    <location>
        <position position="277"/>
    </location>
</feature>
<dbReference type="PRINTS" id="PR00134">
    <property type="entry name" value="GLHYDRLASE10"/>
</dbReference>
<dbReference type="EMBL" id="AMSG01000009">
    <property type="protein sequence ID" value="EKF55193.1"/>
    <property type="molecule type" value="Genomic_DNA"/>
</dbReference>
<dbReference type="EC" id="3.2.1.8" evidence="6"/>
<dbReference type="PANTHER" id="PTHR31490">
    <property type="entry name" value="GLYCOSYL HYDROLASE"/>
    <property type="match status" value="1"/>
</dbReference>
<keyword evidence="2 6" id="KW-0119">Carbohydrate metabolism</keyword>
<dbReference type="SMART" id="SM00633">
    <property type="entry name" value="Glyco_10"/>
    <property type="match status" value="1"/>
</dbReference>
<evidence type="ECO:0000256" key="4">
    <source>
        <dbReference type="ARBA" id="ARBA00023326"/>
    </source>
</evidence>
<protein>
    <recommendedName>
        <fullName evidence="6">Beta-xylanase</fullName>
        <ecNumber evidence="6">3.2.1.8</ecNumber>
    </recommendedName>
</protein>
<keyword evidence="9" id="KW-1185">Reference proteome</keyword>
<dbReference type="Pfam" id="PF00331">
    <property type="entry name" value="Glyco_hydro_10"/>
    <property type="match status" value="1"/>
</dbReference>
<dbReference type="GO" id="GO:0031176">
    <property type="term" value="F:endo-1,4-beta-xylanase activity"/>
    <property type="evidence" value="ECO:0007669"/>
    <property type="project" value="UniProtKB-EC"/>
</dbReference>
<keyword evidence="3 6" id="KW-0326">Glycosidase</keyword>
<organism evidence="8 9">
    <name type="scientific">Galbibacter marinus</name>
    <dbReference type="NCBI Taxonomy" id="555500"/>
    <lineage>
        <taxon>Bacteria</taxon>
        <taxon>Pseudomonadati</taxon>
        <taxon>Bacteroidota</taxon>
        <taxon>Flavobacteriia</taxon>
        <taxon>Flavobacteriales</taxon>
        <taxon>Flavobacteriaceae</taxon>
        <taxon>Galbibacter</taxon>
    </lineage>
</organism>
<dbReference type="OrthoDB" id="1032269at2"/>
<evidence type="ECO:0000256" key="5">
    <source>
        <dbReference type="PROSITE-ProRule" id="PRU10061"/>
    </source>
</evidence>
<dbReference type="InterPro" id="IPR044846">
    <property type="entry name" value="GH10"/>
</dbReference>
<keyword evidence="1 6" id="KW-0378">Hydrolase</keyword>
<name>K2P2D1_9FLAO</name>
<dbReference type="PANTHER" id="PTHR31490:SF90">
    <property type="entry name" value="ENDO-1,4-BETA-XYLANASE A"/>
    <property type="match status" value="1"/>
</dbReference>
<dbReference type="STRING" id="555500.I215_08111"/>
<evidence type="ECO:0000256" key="3">
    <source>
        <dbReference type="ARBA" id="ARBA00023295"/>
    </source>
</evidence>
<sequence length="375" mass="43386">MKSTNLIKPLFLAALILGGILITSSCETNSSMENNSSLISLKQAYKDYFPIGVAVSPSNFKDSLERGLILEQFSSITAENVMKAGPIHPEIDRYNWEQADQVANFAREHGLKLRGHALIWHQQYPKWFFKDQDGNRISKDTLYARMRSHIHTVVNRYKDIVYAWDVVNEAVSDSIHKIHRESSPFYQIAGKEYLVKAFEFAKEADPNALLYYNDYNAVRPGKVNRIHSLLQQMIEDGAPIDGVGIQGHWSIYEPSKDELTSALDLYSSLGLEVQITELDVSLYRWEKHQRPLKEGENKGFTDSLEQKQIAQYEAIFEVFRNYKDVLTGVTFWNISDRYSWLDHYPVEGRKNYPLLFDTELQPKKVYRKVVNFNQE</sequence>
<dbReference type="GO" id="GO:0045493">
    <property type="term" value="P:xylan catabolic process"/>
    <property type="evidence" value="ECO:0007669"/>
    <property type="project" value="UniProtKB-KW"/>
</dbReference>
<dbReference type="SUPFAM" id="SSF51445">
    <property type="entry name" value="(Trans)glycosidases"/>
    <property type="match status" value="1"/>
</dbReference>
<evidence type="ECO:0000313" key="8">
    <source>
        <dbReference type="EMBL" id="EKF55193.1"/>
    </source>
</evidence>
<evidence type="ECO:0000256" key="2">
    <source>
        <dbReference type="ARBA" id="ARBA00023277"/>
    </source>
</evidence>
<gene>
    <name evidence="8" type="ORF">I215_08111</name>
</gene>
<dbReference type="InterPro" id="IPR001000">
    <property type="entry name" value="GH10_dom"/>
</dbReference>
<accession>K2P2D1</accession>
<comment type="catalytic activity">
    <reaction evidence="6">
        <text>Endohydrolysis of (1-&gt;4)-beta-D-xylosidic linkages in xylans.</text>
        <dbReference type="EC" id="3.2.1.8"/>
    </reaction>
</comment>
<dbReference type="PROSITE" id="PS00591">
    <property type="entry name" value="GH10_1"/>
    <property type="match status" value="1"/>
</dbReference>
<evidence type="ECO:0000256" key="6">
    <source>
        <dbReference type="RuleBase" id="RU361174"/>
    </source>
</evidence>
<comment type="similarity">
    <text evidence="6">Belongs to the glycosyl hydrolase 10 (cellulase F) family.</text>
</comment>
<dbReference type="Gene3D" id="3.20.20.80">
    <property type="entry name" value="Glycosidases"/>
    <property type="match status" value="1"/>
</dbReference>
<dbReference type="PROSITE" id="PS51760">
    <property type="entry name" value="GH10_2"/>
    <property type="match status" value="1"/>
</dbReference>
<keyword evidence="8" id="KW-0858">Xylan degradation</keyword>
<feature type="domain" description="GH10" evidence="7">
    <location>
        <begin position="35"/>
        <end position="372"/>
    </location>
</feature>
<dbReference type="PROSITE" id="PS51257">
    <property type="entry name" value="PROKAR_LIPOPROTEIN"/>
    <property type="match status" value="1"/>
</dbReference>
<proteinExistence type="inferred from homology"/>
<evidence type="ECO:0000313" key="9">
    <source>
        <dbReference type="Proteomes" id="UP000007364"/>
    </source>
</evidence>
<evidence type="ECO:0000259" key="7">
    <source>
        <dbReference type="PROSITE" id="PS51760"/>
    </source>
</evidence>
<dbReference type="PATRIC" id="fig|555500.3.peg.1682"/>
<dbReference type="Proteomes" id="UP000007364">
    <property type="component" value="Unassembled WGS sequence"/>
</dbReference>
<evidence type="ECO:0000256" key="1">
    <source>
        <dbReference type="ARBA" id="ARBA00022801"/>
    </source>
</evidence>
<dbReference type="AlphaFoldDB" id="K2P2D1"/>
<dbReference type="eggNOG" id="COG3693">
    <property type="taxonomic scope" value="Bacteria"/>
</dbReference>
<dbReference type="InterPro" id="IPR017853">
    <property type="entry name" value="GH"/>
</dbReference>
<keyword evidence="4 6" id="KW-0624">Polysaccharide degradation</keyword>